<gene>
    <name evidence="2" type="ordered locus">Cpar_1355</name>
</gene>
<dbReference type="SUPFAM" id="SSF56219">
    <property type="entry name" value="DNase I-like"/>
    <property type="match status" value="1"/>
</dbReference>
<keyword evidence="3" id="KW-1185">Reference proteome</keyword>
<sequence length="354" mass="40127">MSAINVAFWNVQNLFDTTASTIATDLDFTPEEGWTEEVFNIKVDNIANIIKQMHGGAGPDLLGLCEVENKEVVNYLLEKIGRNDYRLAHVEAPDIRGIDCSLIYSAKVFNDPPVEDMKGHLVNFRFPTRDIFQVRLTLKATGAELNVFVNHWPSRRQGQYQSEPHRITVAERCGQLVNDVLKLSRQEYAEVHDAAGELEKLNARWNRNVLLMGDFNDDPFCRSITDYLLASKDLDKVEEVVKASSNHEIPAISTYIKRQPALFNLSWPLLAQPDTGTIFFSSDSANTMNLFDQFMVSRGLCYGESGLKTRPESMRIFTTPEMAPGNKQRPKAFDKKTKKGFSDHFPIEMTIDIL</sequence>
<dbReference type="EMBL" id="CP001099">
    <property type="protein sequence ID" value="ACF11757.1"/>
    <property type="molecule type" value="Genomic_DNA"/>
</dbReference>
<reference evidence="2" key="1">
    <citation type="submission" date="2008-06" db="EMBL/GenBank/DDBJ databases">
        <title>Complete sequence of Chlorobaculum parvum NCIB 8327.</title>
        <authorList>
            <consortium name="US DOE Joint Genome Institute"/>
            <person name="Lucas S."/>
            <person name="Copeland A."/>
            <person name="Lapidus A."/>
            <person name="Glavina del Rio T."/>
            <person name="Dalin E."/>
            <person name="Tice H."/>
            <person name="Bruce D."/>
            <person name="Goodwin L."/>
            <person name="Pitluck S."/>
            <person name="Schmutz J."/>
            <person name="Larimer F."/>
            <person name="Land M."/>
            <person name="Hauser L."/>
            <person name="Kyrpides N."/>
            <person name="Mikhailova N."/>
            <person name="Zhao F."/>
            <person name="Li T."/>
            <person name="Liu Z."/>
            <person name="Overmann J."/>
            <person name="Bryant D.A."/>
            <person name="Richardson P."/>
        </authorList>
    </citation>
    <scope>NUCLEOTIDE SEQUENCE [LARGE SCALE GENOMIC DNA]</scope>
    <source>
        <strain evidence="2">NCIB 8327</strain>
    </source>
</reference>
<dbReference type="InterPro" id="IPR036691">
    <property type="entry name" value="Endo/exonu/phosph_ase_sf"/>
</dbReference>
<keyword evidence="2" id="KW-0255">Endonuclease</keyword>
<dbReference type="Gene3D" id="3.60.10.10">
    <property type="entry name" value="Endonuclease/exonuclease/phosphatase"/>
    <property type="match status" value="1"/>
</dbReference>
<dbReference type="PANTHER" id="PTHR42834">
    <property type="entry name" value="ENDONUCLEASE/EXONUCLEASE/PHOSPHATASE FAMILY PROTEIN (AFU_ORTHOLOGUE AFUA_3G09210)"/>
    <property type="match status" value="1"/>
</dbReference>
<dbReference type="InterPro" id="IPR005135">
    <property type="entry name" value="Endo/exonuclease/phosphatase"/>
</dbReference>
<dbReference type="eggNOG" id="COG2374">
    <property type="taxonomic scope" value="Bacteria"/>
</dbReference>
<keyword evidence="2" id="KW-0540">Nuclease</keyword>
<dbReference type="GO" id="GO:0004527">
    <property type="term" value="F:exonuclease activity"/>
    <property type="evidence" value="ECO:0007669"/>
    <property type="project" value="UniProtKB-KW"/>
</dbReference>
<evidence type="ECO:0000313" key="3">
    <source>
        <dbReference type="Proteomes" id="UP000008811"/>
    </source>
</evidence>
<dbReference type="STRING" id="517417.Cpar_1355"/>
<proteinExistence type="predicted"/>
<dbReference type="Proteomes" id="UP000008811">
    <property type="component" value="Chromosome"/>
</dbReference>
<dbReference type="GO" id="GO:0004519">
    <property type="term" value="F:endonuclease activity"/>
    <property type="evidence" value="ECO:0007669"/>
    <property type="project" value="UniProtKB-KW"/>
</dbReference>
<dbReference type="RefSeq" id="WP_012502590.1">
    <property type="nucleotide sequence ID" value="NC_011027.1"/>
</dbReference>
<evidence type="ECO:0000259" key="1">
    <source>
        <dbReference type="Pfam" id="PF19580"/>
    </source>
</evidence>
<organism evidence="2 3">
    <name type="scientific">Chlorobaculum parvum (strain DSM 263 / NCIMB 8327)</name>
    <name type="common">Chlorobium vibrioforme subsp. thiosulfatophilum</name>
    <dbReference type="NCBI Taxonomy" id="517417"/>
    <lineage>
        <taxon>Bacteria</taxon>
        <taxon>Pseudomonadati</taxon>
        <taxon>Chlorobiota</taxon>
        <taxon>Chlorobiia</taxon>
        <taxon>Chlorobiales</taxon>
        <taxon>Chlorobiaceae</taxon>
        <taxon>Chlorobaculum</taxon>
    </lineage>
</organism>
<name>B3QPA4_CHLP8</name>
<protein>
    <submittedName>
        <fullName evidence="2">Endonuclease/exonuclease/phosphatase</fullName>
    </submittedName>
</protein>
<accession>B3QPA4</accession>
<keyword evidence="2" id="KW-0378">Hydrolase</keyword>
<evidence type="ECO:0000313" key="2">
    <source>
        <dbReference type="EMBL" id="ACF11757.1"/>
    </source>
</evidence>
<dbReference type="Pfam" id="PF19580">
    <property type="entry name" value="Exo_endo_phos_3"/>
    <property type="match status" value="1"/>
</dbReference>
<dbReference type="KEGG" id="cpc:Cpar_1355"/>
<feature type="domain" description="Endonuclease/exonuclease/phosphatase" evidence="1">
    <location>
        <begin position="6"/>
        <end position="184"/>
    </location>
</feature>
<dbReference type="PANTHER" id="PTHR42834:SF1">
    <property type="entry name" value="ENDONUCLEASE_EXONUCLEASE_PHOSPHATASE FAMILY PROTEIN (AFU_ORTHOLOGUE AFUA_3G09210)"/>
    <property type="match status" value="1"/>
</dbReference>
<dbReference type="HOGENOM" id="CLU_058239_1_0_10"/>
<dbReference type="AlphaFoldDB" id="B3QPA4"/>